<evidence type="ECO:0000256" key="2">
    <source>
        <dbReference type="ARBA" id="ARBA00022741"/>
    </source>
</evidence>
<dbReference type="GO" id="GO:0005874">
    <property type="term" value="C:microtubule"/>
    <property type="evidence" value="ECO:0007669"/>
    <property type="project" value="TreeGrafter"/>
</dbReference>
<evidence type="ECO:0000256" key="3">
    <source>
        <dbReference type="ARBA" id="ARBA00022840"/>
    </source>
</evidence>
<keyword evidence="2 5" id="KW-0547">Nucleotide-binding</keyword>
<dbReference type="Pfam" id="PF00225">
    <property type="entry name" value="Kinesin"/>
    <property type="match status" value="1"/>
</dbReference>
<keyword evidence="4" id="KW-0206">Cytoskeleton</keyword>
<protein>
    <submittedName>
        <fullName evidence="9">Kinesin-like protein KIF9</fullName>
    </submittedName>
</protein>
<dbReference type="EMBL" id="GBHO01010450">
    <property type="protein sequence ID" value="JAG33154.1"/>
    <property type="molecule type" value="Transcribed_RNA"/>
</dbReference>
<proteinExistence type="inferred from homology"/>
<keyword evidence="4" id="KW-0963">Cytoplasm</keyword>
<evidence type="ECO:0000256" key="1">
    <source>
        <dbReference type="ARBA" id="ARBA00004245"/>
    </source>
</evidence>
<keyword evidence="3 5" id="KW-0067">ATP-binding</keyword>
<dbReference type="Gene3D" id="3.40.850.10">
    <property type="entry name" value="Kinesin motor domain"/>
    <property type="match status" value="1"/>
</dbReference>
<dbReference type="GO" id="GO:0005871">
    <property type="term" value="C:kinesin complex"/>
    <property type="evidence" value="ECO:0007669"/>
    <property type="project" value="TreeGrafter"/>
</dbReference>
<dbReference type="GO" id="GO:0003777">
    <property type="term" value="F:microtubule motor activity"/>
    <property type="evidence" value="ECO:0007669"/>
    <property type="project" value="InterPro"/>
</dbReference>
<dbReference type="PRINTS" id="PR00380">
    <property type="entry name" value="KINESINHEAVY"/>
</dbReference>
<sequence length="707" mass="80746">MLNKRVRFYVRIIPDEREGRECLETDGNKILRLKNEKYIGMKKLPLLRFETDGIFTEDCQAVIYETVIGKDLYSSITKMSDVVLMAIGQSGTGKSYTMTGIRDHYHFRGVIPRIFDAIFTLKKKKDFALRMCALEFIHGKCRDLFVQSTPEIDCRKVTGLRLNDESEANDLLFKAESNRCRISTGNCGTMVVTLFLKPHSSHRRLQRPVSQKIHLIDPAGTEVHWSRLRGNPCLTKNIGTLNESYVPDPSNDWAFLIERSIKGRLDARQAYRNSTMVGYLCDSLRTGCIRLIGHIRRSSDDLRYSLATLRYGCGVTGRPEQQAEIQTEAKVNIIDHSLQKEIQQLRDELAITDLLESNFVPFSAELEEGEALNIEVESYLTSPDAESCAYLLTMAHPFTLLGTCRSIYRKSLERLRDMYDLEGVGGEKGSLTTGITVTSSPRGSKKSRKKSVQQHGDVHEQMFGKSADQIILPTPSAAKILVEDAKETRCKSTVAPEIIEKGKSNRNPLWKEFLSRNPHWHMKLTAVGEDLRQARADREAVEEKVKDLITKLQQNKFEVERTMWERISEAGNPVRPDGQPLPSEEEQVAQNERTALLQAHKIATENFRQVHNYFKQVTERFIEAHEGANQLFTDYVNTTYENTLVLPGTEDYEETIPILGTDYSIKPTITKSEEDFIQLQNKYLNTVMIKITYISNLSRIELRPFNR</sequence>
<comment type="similarity">
    <text evidence="5">Belongs to the TRAFAC class myosin-kinesin ATPase superfamily. Kinesin family.</text>
</comment>
<feature type="domain" description="Kinesin motor" evidence="8">
    <location>
        <begin position="5"/>
        <end position="222"/>
    </location>
</feature>
<evidence type="ECO:0000256" key="5">
    <source>
        <dbReference type="PROSITE-ProRule" id="PRU00283"/>
    </source>
</evidence>
<dbReference type="SUPFAM" id="SSF52540">
    <property type="entry name" value="P-loop containing nucleoside triphosphate hydrolases"/>
    <property type="match status" value="1"/>
</dbReference>
<evidence type="ECO:0000259" key="8">
    <source>
        <dbReference type="PROSITE" id="PS50067"/>
    </source>
</evidence>
<feature type="compositionally biased region" description="Basic residues" evidence="7">
    <location>
        <begin position="443"/>
        <end position="452"/>
    </location>
</feature>
<evidence type="ECO:0000256" key="6">
    <source>
        <dbReference type="SAM" id="Coils"/>
    </source>
</evidence>
<gene>
    <name evidence="9" type="primary">Kif9_0</name>
    <name evidence="9" type="ORF">CM83_54843</name>
</gene>
<dbReference type="InterPro" id="IPR036961">
    <property type="entry name" value="Kinesin_motor_dom_sf"/>
</dbReference>
<dbReference type="GO" id="GO:0008017">
    <property type="term" value="F:microtubule binding"/>
    <property type="evidence" value="ECO:0007669"/>
    <property type="project" value="InterPro"/>
</dbReference>
<comment type="subcellular location">
    <subcellularLocation>
        <location evidence="1">Cytoplasm</location>
        <location evidence="1">Cytoskeleton</location>
    </subcellularLocation>
</comment>
<dbReference type="SMART" id="SM00129">
    <property type="entry name" value="KISc"/>
    <property type="match status" value="1"/>
</dbReference>
<dbReference type="GO" id="GO:0016887">
    <property type="term" value="F:ATP hydrolysis activity"/>
    <property type="evidence" value="ECO:0007669"/>
    <property type="project" value="TreeGrafter"/>
</dbReference>
<dbReference type="AlphaFoldDB" id="A0A0A9YLV7"/>
<keyword evidence="5" id="KW-0505">Motor protein</keyword>
<dbReference type="InterPro" id="IPR027417">
    <property type="entry name" value="P-loop_NTPase"/>
</dbReference>
<keyword evidence="6" id="KW-0175">Coiled coil</keyword>
<reference evidence="9" key="1">
    <citation type="journal article" date="2014" name="PLoS ONE">
        <title>Transcriptome-Based Identification of ABC Transporters in the Western Tarnished Plant Bug Lygus hesperus.</title>
        <authorList>
            <person name="Hull J.J."/>
            <person name="Chaney K."/>
            <person name="Geib S.M."/>
            <person name="Fabrick J.A."/>
            <person name="Brent C.S."/>
            <person name="Walsh D."/>
            <person name="Lavine L.C."/>
        </authorList>
    </citation>
    <scope>NUCLEOTIDE SEQUENCE</scope>
</reference>
<dbReference type="InterPro" id="IPR027640">
    <property type="entry name" value="Kinesin-like_fam"/>
</dbReference>
<dbReference type="PROSITE" id="PS50067">
    <property type="entry name" value="KINESIN_MOTOR_2"/>
    <property type="match status" value="1"/>
</dbReference>
<evidence type="ECO:0000256" key="7">
    <source>
        <dbReference type="SAM" id="MobiDB-lite"/>
    </source>
</evidence>
<reference evidence="9" key="2">
    <citation type="submission" date="2014-07" db="EMBL/GenBank/DDBJ databases">
        <authorList>
            <person name="Hull J."/>
        </authorList>
    </citation>
    <scope>NUCLEOTIDE SEQUENCE</scope>
</reference>
<accession>A0A0A9YLV7</accession>
<dbReference type="GO" id="GO:0005524">
    <property type="term" value="F:ATP binding"/>
    <property type="evidence" value="ECO:0007669"/>
    <property type="project" value="UniProtKB-UniRule"/>
</dbReference>
<evidence type="ECO:0000313" key="9">
    <source>
        <dbReference type="EMBL" id="JAG33154.1"/>
    </source>
</evidence>
<feature type="region of interest" description="Disordered" evidence="7">
    <location>
        <begin position="432"/>
        <end position="457"/>
    </location>
</feature>
<dbReference type="GO" id="GO:0007018">
    <property type="term" value="P:microtubule-based movement"/>
    <property type="evidence" value="ECO:0007669"/>
    <property type="project" value="InterPro"/>
</dbReference>
<feature type="binding site" evidence="5">
    <location>
        <begin position="88"/>
        <end position="95"/>
    </location>
    <ligand>
        <name>ATP</name>
        <dbReference type="ChEBI" id="CHEBI:30616"/>
    </ligand>
</feature>
<name>A0A0A9YLV7_LYGHE</name>
<organism evidence="9">
    <name type="scientific">Lygus hesperus</name>
    <name type="common">Western plant bug</name>
    <dbReference type="NCBI Taxonomy" id="30085"/>
    <lineage>
        <taxon>Eukaryota</taxon>
        <taxon>Metazoa</taxon>
        <taxon>Ecdysozoa</taxon>
        <taxon>Arthropoda</taxon>
        <taxon>Hexapoda</taxon>
        <taxon>Insecta</taxon>
        <taxon>Pterygota</taxon>
        <taxon>Neoptera</taxon>
        <taxon>Paraneoptera</taxon>
        <taxon>Hemiptera</taxon>
        <taxon>Heteroptera</taxon>
        <taxon>Panheteroptera</taxon>
        <taxon>Cimicomorpha</taxon>
        <taxon>Miridae</taxon>
        <taxon>Mirini</taxon>
        <taxon>Lygus</taxon>
    </lineage>
</organism>
<dbReference type="PANTHER" id="PTHR24115">
    <property type="entry name" value="KINESIN-RELATED"/>
    <property type="match status" value="1"/>
</dbReference>
<evidence type="ECO:0000256" key="4">
    <source>
        <dbReference type="ARBA" id="ARBA00023212"/>
    </source>
</evidence>
<feature type="coiled-coil region" evidence="6">
    <location>
        <begin position="524"/>
        <end position="551"/>
    </location>
</feature>
<dbReference type="InterPro" id="IPR001752">
    <property type="entry name" value="Kinesin_motor_dom"/>
</dbReference>